<gene>
    <name evidence="3" type="ORF">HDK90DRAFT_540665</name>
</gene>
<keyword evidence="2" id="KW-0812">Transmembrane</keyword>
<feature type="compositionally biased region" description="Acidic residues" evidence="1">
    <location>
        <begin position="110"/>
        <end position="144"/>
    </location>
</feature>
<comment type="caution">
    <text evidence="3">The sequence shown here is derived from an EMBL/GenBank/DDBJ whole genome shotgun (WGS) entry which is preliminary data.</text>
</comment>
<dbReference type="Proteomes" id="UP001492380">
    <property type="component" value="Unassembled WGS sequence"/>
</dbReference>
<evidence type="ECO:0000256" key="1">
    <source>
        <dbReference type="SAM" id="MobiDB-lite"/>
    </source>
</evidence>
<sequence>MNHFRTARSVTSAARSLPSCRARYARPQTCAPARFYGNSPNQTPIIQRVIFHRARHFTWRLADRIACHGFANARLRKFGTFVAFAVPAVLAFEYLSWGLDLIVEVAKQQDEDEDDDEEDEDAYYEEGVEYEDDEYDEDEDEEDDDEGDLEINIYILGFPFGSFLPLPFTRRQLPRDPYAPDAEIRELWEQFRKNPEWVTQYKQQLSEEIVAAASERYRSTNVRQVGGFVSETQLPAVPPREYDQLGIVLFDGLPHLERRPAPPLTLFKDAIQSLAVASGAACSFVVKSRTNQVRQFFGWHPFVIPEAEVVDIYNKMLLNLRNLQEQQARAAAKKNAALEKTGNKDSQDGAIVPQPQPHPQPPAKADAAAAPQQQHQPRDPRAVNFKTMHWSAKHAFAYAFYRDLNQRLLRSADVPRDCFSVVGTVHLQVRSPQGVSRVQLHDFNGVYDLRKRRFVEFYVRRKLHRLNTFIETAEGVVTTNGKRGDGAGGGALAQAFDSASDSVPEIPV</sequence>
<feature type="region of interest" description="Disordered" evidence="1">
    <location>
        <begin position="108"/>
        <end position="144"/>
    </location>
</feature>
<protein>
    <submittedName>
        <fullName evidence="3">Uncharacterized protein</fullName>
    </submittedName>
</protein>
<proteinExistence type="predicted"/>
<evidence type="ECO:0000256" key="2">
    <source>
        <dbReference type="SAM" id="Phobius"/>
    </source>
</evidence>
<feature type="transmembrane region" description="Helical" evidence="2">
    <location>
        <begin position="78"/>
        <end position="97"/>
    </location>
</feature>
<keyword evidence="2" id="KW-0472">Membrane</keyword>
<dbReference type="EMBL" id="JBBWRZ010000010">
    <property type="protein sequence ID" value="KAK8227056.1"/>
    <property type="molecule type" value="Genomic_DNA"/>
</dbReference>
<accession>A0ABR1YDM5</accession>
<name>A0ABR1YDM5_9PEZI</name>
<evidence type="ECO:0000313" key="4">
    <source>
        <dbReference type="Proteomes" id="UP001492380"/>
    </source>
</evidence>
<feature type="region of interest" description="Disordered" evidence="1">
    <location>
        <begin position="331"/>
        <end position="380"/>
    </location>
</feature>
<evidence type="ECO:0000313" key="3">
    <source>
        <dbReference type="EMBL" id="KAK8227056.1"/>
    </source>
</evidence>
<organism evidence="3 4">
    <name type="scientific">Phyllosticta capitalensis</name>
    <dbReference type="NCBI Taxonomy" id="121624"/>
    <lineage>
        <taxon>Eukaryota</taxon>
        <taxon>Fungi</taxon>
        <taxon>Dikarya</taxon>
        <taxon>Ascomycota</taxon>
        <taxon>Pezizomycotina</taxon>
        <taxon>Dothideomycetes</taxon>
        <taxon>Dothideomycetes incertae sedis</taxon>
        <taxon>Botryosphaeriales</taxon>
        <taxon>Phyllostictaceae</taxon>
        <taxon>Phyllosticta</taxon>
    </lineage>
</organism>
<feature type="compositionally biased region" description="Low complexity" evidence="1">
    <location>
        <begin position="331"/>
        <end position="340"/>
    </location>
</feature>
<keyword evidence="4" id="KW-1185">Reference proteome</keyword>
<reference evidence="3 4" key="1">
    <citation type="submission" date="2024-04" db="EMBL/GenBank/DDBJ databases">
        <title>Phyllosticta paracitricarpa is synonymous to the EU quarantine fungus P. citricarpa based on phylogenomic analyses.</title>
        <authorList>
            <consortium name="Lawrence Berkeley National Laboratory"/>
            <person name="Van Ingen-Buijs V.A."/>
            <person name="Van Westerhoven A.C."/>
            <person name="Haridas S."/>
            <person name="Skiadas P."/>
            <person name="Martin F."/>
            <person name="Groenewald J.Z."/>
            <person name="Crous P.W."/>
            <person name="Seidl M.F."/>
        </authorList>
    </citation>
    <scope>NUCLEOTIDE SEQUENCE [LARGE SCALE GENOMIC DNA]</scope>
    <source>
        <strain evidence="3 4">CBS 123374</strain>
    </source>
</reference>
<keyword evidence="2" id="KW-1133">Transmembrane helix</keyword>
<feature type="compositionally biased region" description="Low complexity" evidence="1">
    <location>
        <begin position="363"/>
        <end position="375"/>
    </location>
</feature>